<keyword evidence="2" id="KW-1185">Reference proteome</keyword>
<dbReference type="AlphaFoldDB" id="A0A4Y7TBI5"/>
<gene>
    <name evidence="1" type="ORF">FA13DRAFT_362744</name>
</gene>
<name>A0A4Y7TBI5_COPMI</name>
<protein>
    <submittedName>
        <fullName evidence="1">Uncharacterized protein</fullName>
    </submittedName>
</protein>
<organism evidence="1 2">
    <name type="scientific">Coprinellus micaceus</name>
    <name type="common">Glistening ink-cap mushroom</name>
    <name type="synonym">Coprinus micaceus</name>
    <dbReference type="NCBI Taxonomy" id="71717"/>
    <lineage>
        <taxon>Eukaryota</taxon>
        <taxon>Fungi</taxon>
        <taxon>Dikarya</taxon>
        <taxon>Basidiomycota</taxon>
        <taxon>Agaricomycotina</taxon>
        <taxon>Agaricomycetes</taxon>
        <taxon>Agaricomycetidae</taxon>
        <taxon>Agaricales</taxon>
        <taxon>Agaricineae</taxon>
        <taxon>Psathyrellaceae</taxon>
        <taxon>Coprinellus</taxon>
    </lineage>
</organism>
<evidence type="ECO:0000313" key="2">
    <source>
        <dbReference type="Proteomes" id="UP000298030"/>
    </source>
</evidence>
<accession>A0A4Y7TBI5</accession>
<dbReference type="EMBL" id="QPFP01000019">
    <property type="protein sequence ID" value="TEB31351.1"/>
    <property type="molecule type" value="Genomic_DNA"/>
</dbReference>
<evidence type="ECO:0000313" key="1">
    <source>
        <dbReference type="EMBL" id="TEB31351.1"/>
    </source>
</evidence>
<dbReference type="Proteomes" id="UP000298030">
    <property type="component" value="Unassembled WGS sequence"/>
</dbReference>
<sequence length="170" mass="19974">MDTTRTTHHSSCRLRRLPPWIRSWPLHGHPQPQSLTTMPDSLRRRKSSQRCYSWIMHKSSQLFTRWLTFRGNRTDPSGSFAPWGSDTRILFRHIRVVRVAILRPRPTSRTASICDRNCHLSCTAIRNLARHARLGGPQRPMFSSSRPILFPPALKIERYSYVLEWTHFES</sequence>
<proteinExistence type="predicted"/>
<comment type="caution">
    <text evidence="1">The sequence shown here is derived from an EMBL/GenBank/DDBJ whole genome shotgun (WGS) entry which is preliminary data.</text>
</comment>
<reference evidence="1 2" key="1">
    <citation type="journal article" date="2019" name="Nat. Ecol. Evol.">
        <title>Megaphylogeny resolves global patterns of mushroom evolution.</title>
        <authorList>
            <person name="Varga T."/>
            <person name="Krizsan K."/>
            <person name="Foldi C."/>
            <person name="Dima B."/>
            <person name="Sanchez-Garcia M."/>
            <person name="Sanchez-Ramirez S."/>
            <person name="Szollosi G.J."/>
            <person name="Szarkandi J.G."/>
            <person name="Papp V."/>
            <person name="Albert L."/>
            <person name="Andreopoulos W."/>
            <person name="Angelini C."/>
            <person name="Antonin V."/>
            <person name="Barry K.W."/>
            <person name="Bougher N.L."/>
            <person name="Buchanan P."/>
            <person name="Buyck B."/>
            <person name="Bense V."/>
            <person name="Catcheside P."/>
            <person name="Chovatia M."/>
            <person name="Cooper J."/>
            <person name="Damon W."/>
            <person name="Desjardin D."/>
            <person name="Finy P."/>
            <person name="Geml J."/>
            <person name="Haridas S."/>
            <person name="Hughes K."/>
            <person name="Justo A."/>
            <person name="Karasinski D."/>
            <person name="Kautmanova I."/>
            <person name="Kiss B."/>
            <person name="Kocsube S."/>
            <person name="Kotiranta H."/>
            <person name="LaButti K.M."/>
            <person name="Lechner B.E."/>
            <person name="Liimatainen K."/>
            <person name="Lipzen A."/>
            <person name="Lukacs Z."/>
            <person name="Mihaltcheva S."/>
            <person name="Morgado L.N."/>
            <person name="Niskanen T."/>
            <person name="Noordeloos M.E."/>
            <person name="Ohm R.A."/>
            <person name="Ortiz-Santana B."/>
            <person name="Ovrebo C."/>
            <person name="Racz N."/>
            <person name="Riley R."/>
            <person name="Savchenko A."/>
            <person name="Shiryaev A."/>
            <person name="Soop K."/>
            <person name="Spirin V."/>
            <person name="Szebenyi C."/>
            <person name="Tomsovsky M."/>
            <person name="Tulloss R.E."/>
            <person name="Uehling J."/>
            <person name="Grigoriev I.V."/>
            <person name="Vagvolgyi C."/>
            <person name="Papp T."/>
            <person name="Martin F.M."/>
            <person name="Miettinen O."/>
            <person name="Hibbett D.S."/>
            <person name="Nagy L.G."/>
        </authorList>
    </citation>
    <scope>NUCLEOTIDE SEQUENCE [LARGE SCALE GENOMIC DNA]</scope>
    <source>
        <strain evidence="1 2">FP101781</strain>
    </source>
</reference>